<dbReference type="RefSeq" id="XP_028029950.1">
    <property type="nucleotide sequence ID" value="XM_028174149.1"/>
</dbReference>
<evidence type="ECO:0000256" key="1">
    <source>
        <dbReference type="SAM" id="Phobius"/>
    </source>
</evidence>
<evidence type="ECO:0000313" key="3">
    <source>
        <dbReference type="RefSeq" id="XP_028029950.1"/>
    </source>
</evidence>
<feature type="transmembrane region" description="Helical" evidence="1">
    <location>
        <begin position="52"/>
        <end position="71"/>
    </location>
</feature>
<feature type="transmembrane region" description="Helical" evidence="1">
    <location>
        <begin position="344"/>
        <end position="360"/>
    </location>
</feature>
<gene>
    <name evidence="3" type="primary">LOC114242853</name>
</gene>
<dbReference type="InterPro" id="IPR050327">
    <property type="entry name" value="Proton-linked_MCT"/>
</dbReference>
<dbReference type="SUPFAM" id="SSF103473">
    <property type="entry name" value="MFS general substrate transporter"/>
    <property type="match status" value="1"/>
</dbReference>
<dbReference type="OrthoDB" id="6499973at2759"/>
<dbReference type="Proteomes" id="UP000504629">
    <property type="component" value="Unplaced"/>
</dbReference>
<feature type="transmembrane region" description="Helical" evidence="1">
    <location>
        <begin position="83"/>
        <end position="101"/>
    </location>
</feature>
<dbReference type="PANTHER" id="PTHR11360">
    <property type="entry name" value="MONOCARBOXYLATE TRANSPORTER"/>
    <property type="match status" value="1"/>
</dbReference>
<feature type="transmembrane region" description="Helical" evidence="1">
    <location>
        <begin position="107"/>
        <end position="127"/>
    </location>
</feature>
<dbReference type="InterPro" id="IPR036259">
    <property type="entry name" value="MFS_trans_sf"/>
</dbReference>
<protein>
    <submittedName>
        <fullName evidence="3">Uncharacterized protein LOC114242853</fullName>
    </submittedName>
</protein>
<feature type="transmembrane region" description="Helical" evidence="1">
    <location>
        <begin position="403"/>
        <end position="423"/>
    </location>
</feature>
<feature type="transmembrane region" description="Helical" evidence="1">
    <location>
        <begin position="12"/>
        <end position="32"/>
    </location>
</feature>
<dbReference type="AlphaFoldDB" id="A0A6J2JK60"/>
<feature type="transmembrane region" description="Helical" evidence="1">
    <location>
        <begin position="435"/>
        <end position="456"/>
    </location>
</feature>
<keyword evidence="2" id="KW-1185">Reference proteome</keyword>
<reference evidence="3" key="1">
    <citation type="submission" date="2025-08" db="UniProtKB">
        <authorList>
            <consortium name="RefSeq"/>
        </authorList>
    </citation>
    <scope>IDENTIFICATION</scope>
    <source>
        <tissue evidence="3">Silk gland</tissue>
    </source>
</reference>
<dbReference type="KEGG" id="bman:114242853"/>
<dbReference type="GeneID" id="114242853"/>
<dbReference type="GO" id="GO:0008028">
    <property type="term" value="F:monocarboxylic acid transmembrane transporter activity"/>
    <property type="evidence" value="ECO:0007669"/>
    <property type="project" value="TreeGrafter"/>
</dbReference>
<dbReference type="InterPro" id="IPR011701">
    <property type="entry name" value="MFS"/>
</dbReference>
<name>A0A6J2JK60_BOMMA</name>
<evidence type="ECO:0000313" key="2">
    <source>
        <dbReference type="Proteomes" id="UP000504629"/>
    </source>
</evidence>
<sequence length="459" mass="51496">MDNGTKEEKNRIWDYAVCFGTVITFIAGIGHVNSFGLIYRDFMIHTQSTTKSLTTANGVFAIMLAIGGIILNIMTKKLTLRQCGLIGSCIFSTGSFLTILISNTNHLPFTFGVLQGIGFGILVPVCYSTLNLLFTTKRTTVMSIIKSLQGIILMWYPQVIKQTLSVYGFRGTLLIIFGISLHTFPGMLLMKTENKDTGKRLRTAKNIEIETDKQIKLELLNNDEQKQQILSDTGTEYKTSKKNRCQYLYYQRKFMRITNLTFHFLEVLNLRCLKDPVYCNICVGQSFMNFSDLTFFILQPMLLFQYGYDKAQVATCITIGTGADVAGRLALAMISGATHINTRLLYYVATLLTLIVRLVLLQIHEFIWVAAITAVLGILRAWIHIASPLVISNHVTHEDFAGAYALFMLAAGVVNLTCSPFIGMIKDSYEDYVPAFYALSASCLPCLIMWPIELVARRK</sequence>
<keyword evidence="1" id="KW-0812">Transmembrane</keyword>
<organism evidence="2 3">
    <name type="scientific">Bombyx mandarina</name>
    <name type="common">Wild silk moth</name>
    <name type="synonym">Wild silkworm</name>
    <dbReference type="NCBI Taxonomy" id="7092"/>
    <lineage>
        <taxon>Eukaryota</taxon>
        <taxon>Metazoa</taxon>
        <taxon>Ecdysozoa</taxon>
        <taxon>Arthropoda</taxon>
        <taxon>Hexapoda</taxon>
        <taxon>Insecta</taxon>
        <taxon>Pterygota</taxon>
        <taxon>Neoptera</taxon>
        <taxon>Endopterygota</taxon>
        <taxon>Lepidoptera</taxon>
        <taxon>Glossata</taxon>
        <taxon>Ditrysia</taxon>
        <taxon>Bombycoidea</taxon>
        <taxon>Bombycidae</taxon>
        <taxon>Bombycinae</taxon>
        <taxon>Bombyx</taxon>
    </lineage>
</organism>
<feature type="transmembrane region" description="Helical" evidence="1">
    <location>
        <begin position="168"/>
        <end position="190"/>
    </location>
</feature>
<dbReference type="Pfam" id="PF07690">
    <property type="entry name" value="MFS_1"/>
    <property type="match status" value="1"/>
</dbReference>
<dbReference type="Gene3D" id="1.20.1250.20">
    <property type="entry name" value="MFS general substrate transporter like domains"/>
    <property type="match status" value="2"/>
</dbReference>
<accession>A0A6J2JK60</accession>
<feature type="transmembrane region" description="Helical" evidence="1">
    <location>
        <begin position="139"/>
        <end position="156"/>
    </location>
</feature>
<keyword evidence="1" id="KW-1133">Transmembrane helix</keyword>
<dbReference type="PANTHER" id="PTHR11360:SF309">
    <property type="entry name" value="MONOCARBOXYLATE TRANSPORTER 7-LIKE PROTEIN"/>
    <property type="match status" value="1"/>
</dbReference>
<proteinExistence type="predicted"/>
<keyword evidence="1" id="KW-0472">Membrane</keyword>
<feature type="transmembrane region" description="Helical" evidence="1">
    <location>
        <begin position="366"/>
        <end position="391"/>
    </location>
</feature>